<keyword evidence="1" id="KW-1133">Transmembrane helix</keyword>
<sequence>MGTTMEQVRSKCGLASFIGALTLAYVCALVQHWRGLGLLGFILSVLYKPVSLIVDVEIRYLCLITGLCVMYLFLVRKYVHGGVSALSLIFKVSLLALLYVVAENVFVCSIYPTTGIRLKVYVDLVNVVWVTGVIVYESRVQRNYEIAKEAFGLFGYLIRSYTVLGYLGIPTLSVLVGWVSHLFGCGALAVLESVWEGAVNGLVLYGAFSSILHLYIYNIKYFTSEPGMDLGGSDLVCDCIFTGLCVSSYIDGEYSPSKSTKEANIDAIYHYIVEVLQSMEYLVYTIVRNQMVQKVSVPQKKVRNIPDILLTTRATTEVSLYSDFSSKVTHKPIFTLLSRIVYQRALFKAKHVDRIIKKLKTVSWKLEAGKKKKLVLAVERVKKEAEKIVPIKTVELTNLLSIWICTISS</sequence>
<feature type="transmembrane region" description="Helical" evidence="1">
    <location>
        <begin position="150"/>
        <end position="169"/>
    </location>
</feature>
<comment type="caution">
    <text evidence="2">The sequence shown here is derived from an EMBL/GenBank/DDBJ whole genome shotgun (WGS) entry which is preliminary data.</text>
</comment>
<protein>
    <submittedName>
        <fullName evidence="2">Uncharacterized protein</fullName>
    </submittedName>
</protein>
<keyword evidence="3" id="KW-1185">Reference proteome</keyword>
<organism evidence="2 3">
    <name type="scientific">Nematocida displodere</name>
    <dbReference type="NCBI Taxonomy" id="1805483"/>
    <lineage>
        <taxon>Eukaryota</taxon>
        <taxon>Fungi</taxon>
        <taxon>Fungi incertae sedis</taxon>
        <taxon>Microsporidia</taxon>
        <taxon>Nematocida</taxon>
    </lineage>
</organism>
<feature type="transmembrane region" description="Helical" evidence="1">
    <location>
        <begin position="81"/>
        <end position="100"/>
    </location>
</feature>
<evidence type="ECO:0000313" key="3">
    <source>
        <dbReference type="Proteomes" id="UP000185944"/>
    </source>
</evidence>
<keyword evidence="1" id="KW-0812">Transmembrane</keyword>
<reference evidence="2 3" key="1">
    <citation type="submission" date="2016-02" db="EMBL/GenBank/DDBJ databases">
        <title>Discovery of a natural microsporidian pathogen with a broad tissue tropism in Caenorhabditis elegans.</title>
        <authorList>
            <person name="Luallen R.J."/>
            <person name="Reinke A.W."/>
            <person name="Tong L."/>
            <person name="Botts M.R."/>
            <person name="Felix M.-A."/>
            <person name="Troemel E.R."/>
        </authorList>
    </citation>
    <scope>NUCLEOTIDE SEQUENCE [LARGE SCALE GENOMIC DNA]</scope>
    <source>
        <strain evidence="2 3">JUm2807</strain>
    </source>
</reference>
<feature type="transmembrane region" description="Helical" evidence="1">
    <location>
        <begin position="202"/>
        <end position="219"/>
    </location>
</feature>
<dbReference type="VEuPathDB" id="MicrosporidiaDB:NEDG_01099"/>
<feature type="transmembrane region" description="Helical" evidence="1">
    <location>
        <begin position="120"/>
        <end position="138"/>
    </location>
</feature>
<name>A0A177EC46_9MICR</name>
<dbReference type="AlphaFoldDB" id="A0A177EC46"/>
<dbReference type="GeneID" id="93647449"/>
<feature type="transmembrane region" description="Helical" evidence="1">
    <location>
        <begin position="52"/>
        <end position="74"/>
    </location>
</feature>
<dbReference type="Proteomes" id="UP000185944">
    <property type="component" value="Unassembled WGS sequence"/>
</dbReference>
<dbReference type="OrthoDB" id="2195942at2759"/>
<evidence type="ECO:0000256" key="1">
    <source>
        <dbReference type="SAM" id="Phobius"/>
    </source>
</evidence>
<keyword evidence="1" id="KW-0472">Membrane</keyword>
<evidence type="ECO:0000313" key="2">
    <source>
        <dbReference type="EMBL" id="OAG28960.1"/>
    </source>
</evidence>
<gene>
    <name evidence="2" type="ORF">NEDG_01099</name>
</gene>
<proteinExistence type="predicted"/>
<dbReference type="RefSeq" id="XP_067543705.1">
    <property type="nucleotide sequence ID" value="XM_067688517.1"/>
</dbReference>
<dbReference type="EMBL" id="LTDL01000042">
    <property type="protein sequence ID" value="OAG28960.1"/>
    <property type="molecule type" value="Genomic_DNA"/>
</dbReference>
<accession>A0A177EC46</accession>